<dbReference type="PANTHER" id="PTHR43547">
    <property type="entry name" value="TWO-COMPONENT HISTIDINE KINASE"/>
    <property type="match status" value="1"/>
</dbReference>
<gene>
    <name evidence="9" type="ORF">OCL06_07195</name>
</gene>
<feature type="domain" description="Histidine kinase" evidence="6">
    <location>
        <begin position="291"/>
        <end position="509"/>
    </location>
</feature>
<keyword evidence="9" id="KW-0547">Nucleotide-binding</keyword>
<feature type="modified residue" description="4-aspartylphosphate" evidence="4">
    <location>
        <position position="578"/>
    </location>
</feature>
<dbReference type="SMART" id="SM00387">
    <property type="entry name" value="HATPase_c"/>
    <property type="match status" value="1"/>
</dbReference>
<dbReference type="InterPro" id="IPR036890">
    <property type="entry name" value="HATPase_C_sf"/>
</dbReference>
<comment type="caution">
    <text evidence="9">The sequence shown here is derived from an EMBL/GenBank/DDBJ whole genome shotgun (WGS) entry which is preliminary data.</text>
</comment>
<dbReference type="PROSITE" id="PS50109">
    <property type="entry name" value="HIS_KIN"/>
    <property type="match status" value="1"/>
</dbReference>
<dbReference type="PANTHER" id="PTHR43547:SF2">
    <property type="entry name" value="HYBRID SIGNAL TRANSDUCTION HISTIDINE KINASE C"/>
    <property type="match status" value="1"/>
</dbReference>
<dbReference type="Pfam" id="PF02518">
    <property type="entry name" value="HATPase_c"/>
    <property type="match status" value="1"/>
</dbReference>
<dbReference type="InterPro" id="IPR004358">
    <property type="entry name" value="Sig_transdc_His_kin-like_C"/>
</dbReference>
<evidence type="ECO:0000259" key="7">
    <source>
        <dbReference type="PROSITE" id="PS50110"/>
    </source>
</evidence>
<dbReference type="InterPro" id="IPR003594">
    <property type="entry name" value="HATPase_dom"/>
</dbReference>
<dbReference type="Pfam" id="PF00989">
    <property type="entry name" value="PAS"/>
    <property type="match status" value="1"/>
</dbReference>
<dbReference type="EC" id="2.7.13.3" evidence="2"/>
<keyword evidence="3 4" id="KW-0597">Phosphoprotein</keyword>
<name>A0ABT2VM44_9ALTE</name>
<feature type="coiled-coil region" evidence="5">
    <location>
        <begin position="112"/>
        <end position="146"/>
    </location>
</feature>
<dbReference type="Gene3D" id="3.30.450.20">
    <property type="entry name" value="PAS domain"/>
    <property type="match status" value="1"/>
</dbReference>
<evidence type="ECO:0000313" key="9">
    <source>
        <dbReference type="EMBL" id="MCU7554380.1"/>
    </source>
</evidence>
<dbReference type="InterPro" id="IPR013767">
    <property type="entry name" value="PAS_fold"/>
</dbReference>
<proteinExistence type="predicted"/>
<keyword evidence="9" id="KW-0067">ATP-binding</keyword>
<dbReference type="Gene3D" id="3.30.565.10">
    <property type="entry name" value="Histidine kinase-like ATPase, C-terminal domain"/>
    <property type="match status" value="1"/>
</dbReference>
<dbReference type="InterPro" id="IPR001789">
    <property type="entry name" value="Sig_transdc_resp-reg_receiver"/>
</dbReference>
<evidence type="ECO:0000256" key="3">
    <source>
        <dbReference type="ARBA" id="ARBA00022553"/>
    </source>
</evidence>
<dbReference type="InterPro" id="IPR011006">
    <property type="entry name" value="CheY-like_superfamily"/>
</dbReference>
<dbReference type="InterPro" id="IPR035965">
    <property type="entry name" value="PAS-like_dom_sf"/>
</dbReference>
<dbReference type="InterPro" id="IPR003661">
    <property type="entry name" value="HisK_dim/P_dom"/>
</dbReference>
<sequence length="650" mass="70639">MTDAQQYARLLQLQPYPAVIIATDGEILLANEAATELLATNNLQNQNLLSLIVPEGLSKFKDYLRACSRSSQPLMGTAVIRATTNSQTCYGAVLSSGDQNTNKTLFLRFQNKRQSNVRFLSLQAKLERLNREITRRKEMQAELLKKSTFLQATLSSIAEGVLITDTQGNIDYLNPVAEKLTGWSQEEALGEPAASVFALCDEHDHVFCPLDGTQPGSNVAISGVATHLLSKHGKAVPVELNSAEISVNGVSEGVITVFHDVTVRQRMEAQLRERAARLELLDTRKNQFMTMLAHELRTPLTPISYATQAMRLSPPDAEGSQAPLGVIERQVRHIKRLVNEMLDVSRVANGKLEVEKENLDLIALATTVWDDYQQIFSDAGIHTHLSILAEDAWVNGDRDRLVQILQNLLNNALKFTPQGETIELALSVSETQAIIEVIDTGVGINNEDCADIFEPFTQAAQPLDRELGGLGIGLSLVKGMVSLHGGTASLHSEGRGKGTRVKITLPIIQAPGESQVLPEELHPVLPPCRILIIEDDEDTATAMSLLLQLKGHDVVWASDGLEGVQKATAVPPDLIICDIGLPGLDGFAVARQLRKSELTAQLPMVALSGYGETAFVKKAEQAGFNLHITKPAELADLHNAIALVTSGTTV</sequence>
<feature type="domain" description="PAS" evidence="8">
    <location>
        <begin position="146"/>
        <end position="205"/>
    </location>
</feature>
<comment type="catalytic activity">
    <reaction evidence="1">
        <text>ATP + protein L-histidine = ADP + protein N-phospho-L-histidine.</text>
        <dbReference type="EC" id="2.7.13.3"/>
    </reaction>
</comment>
<evidence type="ECO:0000313" key="10">
    <source>
        <dbReference type="Proteomes" id="UP001209257"/>
    </source>
</evidence>
<dbReference type="GO" id="GO:0005524">
    <property type="term" value="F:ATP binding"/>
    <property type="evidence" value="ECO:0007669"/>
    <property type="project" value="UniProtKB-KW"/>
</dbReference>
<dbReference type="CDD" id="cd17580">
    <property type="entry name" value="REC_2_DhkD-like"/>
    <property type="match status" value="1"/>
</dbReference>
<dbReference type="Proteomes" id="UP001209257">
    <property type="component" value="Unassembled WGS sequence"/>
</dbReference>
<dbReference type="SUPFAM" id="SSF55785">
    <property type="entry name" value="PYP-like sensor domain (PAS domain)"/>
    <property type="match status" value="2"/>
</dbReference>
<dbReference type="Gene3D" id="1.10.287.130">
    <property type="match status" value="1"/>
</dbReference>
<dbReference type="SMART" id="SM00448">
    <property type="entry name" value="REC"/>
    <property type="match status" value="1"/>
</dbReference>
<dbReference type="PROSITE" id="PS50112">
    <property type="entry name" value="PAS"/>
    <property type="match status" value="1"/>
</dbReference>
<dbReference type="InterPro" id="IPR005467">
    <property type="entry name" value="His_kinase_dom"/>
</dbReference>
<dbReference type="Pfam" id="PF00072">
    <property type="entry name" value="Response_reg"/>
    <property type="match status" value="1"/>
</dbReference>
<dbReference type="SUPFAM" id="SSF52172">
    <property type="entry name" value="CheY-like"/>
    <property type="match status" value="1"/>
</dbReference>
<feature type="domain" description="Response regulatory" evidence="7">
    <location>
        <begin position="529"/>
        <end position="645"/>
    </location>
</feature>
<dbReference type="EMBL" id="JAOTJC010000006">
    <property type="protein sequence ID" value="MCU7554380.1"/>
    <property type="molecule type" value="Genomic_DNA"/>
</dbReference>
<dbReference type="NCBIfam" id="TIGR00229">
    <property type="entry name" value="sensory_box"/>
    <property type="match status" value="1"/>
</dbReference>
<reference evidence="10" key="1">
    <citation type="submission" date="2023-07" db="EMBL/GenBank/DDBJ databases">
        <title>Study on multiphase classification of strain Alteromonas salexigens isolated from the Yellow Sea.</title>
        <authorList>
            <person name="Sun L."/>
        </authorList>
    </citation>
    <scope>NUCLEOTIDE SEQUENCE [LARGE SCALE GENOMIC DNA]</scope>
    <source>
        <strain evidence="10">ASW11-19</strain>
    </source>
</reference>
<dbReference type="SMART" id="SM00091">
    <property type="entry name" value="PAS"/>
    <property type="match status" value="2"/>
</dbReference>
<evidence type="ECO:0000256" key="4">
    <source>
        <dbReference type="PROSITE-ProRule" id="PRU00169"/>
    </source>
</evidence>
<organism evidence="9 10">
    <name type="scientific">Alteromonas salexigens</name>
    <dbReference type="NCBI Taxonomy" id="2982530"/>
    <lineage>
        <taxon>Bacteria</taxon>
        <taxon>Pseudomonadati</taxon>
        <taxon>Pseudomonadota</taxon>
        <taxon>Gammaproteobacteria</taxon>
        <taxon>Alteromonadales</taxon>
        <taxon>Alteromonadaceae</taxon>
        <taxon>Alteromonas/Salinimonas group</taxon>
        <taxon>Alteromonas</taxon>
    </lineage>
</organism>
<dbReference type="Gene3D" id="3.40.50.2300">
    <property type="match status" value="1"/>
</dbReference>
<dbReference type="Pfam" id="PF00512">
    <property type="entry name" value="HisKA"/>
    <property type="match status" value="1"/>
</dbReference>
<dbReference type="SUPFAM" id="SSF47384">
    <property type="entry name" value="Homodimeric domain of signal transducing histidine kinase"/>
    <property type="match status" value="1"/>
</dbReference>
<evidence type="ECO:0000259" key="6">
    <source>
        <dbReference type="PROSITE" id="PS50109"/>
    </source>
</evidence>
<dbReference type="CDD" id="cd00082">
    <property type="entry name" value="HisKA"/>
    <property type="match status" value="1"/>
</dbReference>
<dbReference type="SMART" id="SM00388">
    <property type="entry name" value="HisKA"/>
    <property type="match status" value="1"/>
</dbReference>
<evidence type="ECO:0000256" key="5">
    <source>
        <dbReference type="SAM" id="Coils"/>
    </source>
</evidence>
<dbReference type="RefSeq" id="WP_262993054.1">
    <property type="nucleotide sequence ID" value="NZ_JAOTJC010000006.1"/>
</dbReference>
<evidence type="ECO:0000256" key="1">
    <source>
        <dbReference type="ARBA" id="ARBA00000085"/>
    </source>
</evidence>
<dbReference type="CDD" id="cd00130">
    <property type="entry name" value="PAS"/>
    <property type="match status" value="2"/>
</dbReference>
<evidence type="ECO:0000256" key="2">
    <source>
        <dbReference type="ARBA" id="ARBA00012438"/>
    </source>
</evidence>
<dbReference type="PRINTS" id="PR00344">
    <property type="entry name" value="BCTRLSENSOR"/>
</dbReference>
<dbReference type="InterPro" id="IPR036097">
    <property type="entry name" value="HisK_dim/P_sf"/>
</dbReference>
<keyword evidence="5" id="KW-0175">Coiled coil</keyword>
<dbReference type="PROSITE" id="PS50110">
    <property type="entry name" value="RESPONSE_REGULATORY"/>
    <property type="match status" value="1"/>
</dbReference>
<protein>
    <recommendedName>
        <fullName evidence="2">histidine kinase</fullName>
        <ecNumber evidence="2">2.7.13.3</ecNumber>
    </recommendedName>
</protein>
<dbReference type="InterPro" id="IPR000014">
    <property type="entry name" value="PAS"/>
</dbReference>
<accession>A0ABT2VM44</accession>
<dbReference type="SUPFAM" id="SSF55874">
    <property type="entry name" value="ATPase domain of HSP90 chaperone/DNA topoisomerase II/histidine kinase"/>
    <property type="match status" value="1"/>
</dbReference>
<keyword evidence="10" id="KW-1185">Reference proteome</keyword>
<evidence type="ECO:0000259" key="8">
    <source>
        <dbReference type="PROSITE" id="PS50112"/>
    </source>
</evidence>